<dbReference type="EMBL" id="BTSY01000004">
    <property type="protein sequence ID" value="GMT23170.1"/>
    <property type="molecule type" value="Genomic_DNA"/>
</dbReference>
<keyword evidence="3" id="KW-1185">Reference proteome</keyword>
<feature type="compositionally biased region" description="Basic and acidic residues" evidence="1">
    <location>
        <begin position="71"/>
        <end position="84"/>
    </location>
</feature>
<gene>
    <name evidence="2" type="ORF">PFISCL1PPCAC_14467</name>
</gene>
<reference evidence="2" key="1">
    <citation type="submission" date="2023-10" db="EMBL/GenBank/DDBJ databases">
        <title>Genome assembly of Pristionchus species.</title>
        <authorList>
            <person name="Yoshida K."/>
            <person name="Sommer R.J."/>
        </authorList>
    </citation>
    <scope>NUCLEOTIDE SEQUENCE</scope>
    <source>
        <strain evidence="2">RS5133</strain>
    </source>
</reference>
<evidence type="ECO:0000313" key="2">
    <source>
        <dbReference type="EMBL" id="GMT23170.1"/>
    </source>
</evidence>
<accession>A0AAV5VXF3</accession>
<evidence type="ECO:0000256" key="1">
    <source>
        <dbReference type="SAM" id="MobiDB-lite"/>
    </source>
</evidence>
<feature type="compositionally biased region" description="Polar residues" evidence="1">
    <location>
        <begin position="44"/>
        <end position="53"/>
    </location>
</feature>
<dbReference type="Proteomes" id="UP001432322">
    <property type="component" value="Unassembled WGS sequence"/>
</dbReference>
<organism evidence="2 3">
    <name type="scientific">Pristionchus fissidentatus</name>
    <dbReference type="NCBI Taxonomy" id="1538716"/>
    <lineage>
        <taxon>Eukaryota</taxon>
        <taxon>Metazoa</taxon>
        <taxon>Ecdysozoa</taxon>
        <taxon>Nematoda</taxon>
        <taxon>Chromadorea</taxon>
        <taxon>Rhabditida</taxon>
        <taxon>Rhabditina</taxon>
        <taxon>Diplogasteromorpha</taxon>
        <taxon>Diplogasteroidea</taxon>
        <taxon>Neodiplogasteridae</taxon>
        <taxon>Pristionchus</taxon>
    </lineage>
</organism>
<evidence type="ECO:0000313" key="3">
    <source>
        <dbReference type="Proteomes" id="UP001432322"/>
    </source>
</evidence>
<name>A0AAV5VXF3_9BILA</name>
<feature type="compositionally biased region" description="Basic and acidic residues" evidence="1">
    <location>
        <begin position="27"/>
        <end position="41"/>
    </location>
</feature>
<protein>
    <submittedName>
        <fullName evidence="2">Uncharacterized protein</fullName>
    </submittedName>
</protein>
<proteinExistence type="predicted"/>
<feature type="non-terminal residue" evidence="2">
    <location>
        <position position="1"/>
    </location>
</feature>
<feature type="region of interest" description="Disordered" evidence="1">
    <location>
        <begin position="13"/>
        <end position="84"/>
    </location>
</feature>
<comment type="caution">
    <text evidence="2">The sequence shown here is derived from an EMBL/GenBank/DDBJ whole genome shotgun (WGS) entry which is preliminary data.</text>
</comment>
<sequence length="136" mass="15544">KRQCDEVMQLLISKGEAANPDPSSILKELRGKRTRREKSFFDDTASSFSQGPTNVKVKIEPSSPKKRKSVVTREKGGKKSKKSAEEVVERLQTSYVTLENVWISKRLSYLAPVLTHSVSLPEKHPRIKLLLYRYSR</sequence>
<dbReference type="AlphaFoldDB" id="A0AAV5VXF3"/>